<protein>
    <submittedName>
        <fullName evidence="1">Uncharacterized protein</fullName>
    </submittedName>
</protein>
<evidence type="ECO:0000313" key="2">
    <source>
        <dbReference type="EMBL" id="TBU58669.1"/>
    </source>
</evidence>
<organism evidence="1">
    <name type="scientific">Dichomitus squalens</name>
    <dbReference type="NCBI Taxonomy" id="114155"/>
    <lineage>
        <taxon>Eukaryota</taxon>
        <taxon>Fungi</taxon>
        <taxon>Dikarya</taxon>
        <taxon>Basidiomycota</taxon>
        <taxon>Agaricomycotina</taxon>
        <taxon>Agaricomycetes</taxon>
        <taxon>Polyporales</taxon>
        <taxon>Polyporaceae</taxon>
        <taxon>Dichomitus</taxon>
    </lineage>
</organism>
<dbReference type="STRING" id="114155.A0A4Q9MNG9"/>
<accession>A0A4Q9MNG9</accession>
<evidence type="ECO:0000313" key="1">
    <source>
        <dbReference type="EMBL" id="TBU28667.1"/>
    </source>
</evidence>
<dbReference type="AlphaFoldDB" id="A0A4Q9MNG9"/>
<evidence type="ECO:0000313" key="3">
    <source>
        <dbReference type="Proteomes" id="UP000292082"/>
    </source>
</evidence>
<dbReference type="EMBL" id="ML143419">
    <property type="protein sequence ID" value="TBU28667.1"/>
    <property type="molecule type" value="Genomic_DNA"/>
</dbReference>
<dbReference type="OMA" id="NTSHQDP"/>
<dbReference type="Gene3D" id="3.40.50.12660">
    <property type="match status" value="1"/>
</dbReference>
<keyword evidence="3" id="KW-1185">Reference proteome</keyword>
<name>A0A4Q9MNG9_9APHY</name>
<reference evidence="1 3" key="1">
    <citation type="submission" date="2019-01" db="EMBL/GenBank/DDBJ databases">
        <title>Draft genome sequences of three monokaryotic isolates of the white-rot basidiomycete fungus Dichomitus squalens.</title>
        <authorList>
            <consortium name="DOE Joint Genome Institute"/>
            <person name="Lopez S.C."/>
            <person name="Andreopoulos B."/>
            <person name="Pangilinan J."/>
            <person name="Lipzen A."/>
            <person name="Riley R."/>
            <person name="Ahrendt S."/>
            <person name="Ng V."/>
            <person name="Barry K."/>
            <person name="Daum C."/>
            <person name="Grigoriev I.V."/>
            <person name="Hilden K.S."/>
            <person name="Makela M.R."/>
            <person name="de Vries R.P."/>
        </authorList>
    </citation>
    <scope>NUCLEOTIDE SEQUENCE [LARGE SCALE GENOMIC DNA]</scope>
    <source>
        <strain evidence="2 3">CBS 464.89</strain>
        <strain evidence="1">OM18370.1</strain>
    </source>
</reference>
<dbReference type="OrthoDB" id="2727133at2759"/>
<dbReference type="Proteomes" id="UP000292957">
    <property type="component" value="Unassembled WGS sequence"/>
</dbReference>
<sequence length="528" mass="58744">MFIYNGKFTWYSYALNETITFVFPVGFALNDPVNAYWQWTVDAEGNQKYNTPRSGIISSVVKTADEYRVHVSFGYYSFDVTLAADFKSISLLMRNPSNDRAGPFTLPAMHADESRIPSTVVYTGKLNWYSYAKNEMITLVIPDGVSEGAFFGLYHQWTVDAEGNQKANHPVNGVFQNVRADLSGHVTATFKASYYTYDFSFDGKEGSLTLSNPRGGKSEGNKFVQTDFRSLGTKKALIVRYGTGTDDGIFYIEEMLTKHLGFATDDVELLYYDVEPSNGAKQSTKGQKAPTVSNFKTKFTDLVSGAKAGDVRFVYIDAHGTTYPGENDRFKPADGKDYGWVLAAAEDGVQEGLVDGDWFTSTIRSHLKSEVNLTILASSSGGAQLGTYTKTPGILLSGCHETQFNIKAVKRPEGLHDPWAFAIAAVIKDRVAKKRSVPAYSVLFNEAKRYIKKQFDQGLLNPYYKGFSPDELQPVPPELLWNTSHQDPQLVFDSGYVNPDEERFLFPFVAPGEAKVSGQVTRYPQDEV</sequence>
<proteinExistence type="predicted"/>
<dbReference type="Proteomes" id="UP000292082">
    <property type="component" value="Unassembled WGS sequence"/>
</dbReference>
<gene>
    <name evidence="2" type="ORF">BD310DRAFT_1013401</name>
    <name evidence="1" type="ORF">BD311DRAFT_312510</name>
</gene>
<dbReference type="EMBL" id="ML145122">
    <property type="protein sequence ID" value="TBU58669.1"/>
    <property type="molecule type" value="Genomic_DNA"/>
</dbReference>